<dbReference type="InterPro" id="IPR039448">
    <property type="entry name" value="Beta_helix"/>
</dbReference>
<comment type="caution">
    <text evidence="3">The sequence shown here is derived from an EMBL/GenBank/DDBJ whole genome shotgun (WGS) entry which is preliminary data.</text>
</comment>
<sequence>MAMAQAQEITGYFNVRDFGAVGDGATRDTDAINAAIFAASESGGGTVYFPPGTYASFSIELKSQVDLHLSNGATLLAATPADESEGYAKPEPNIWGEKYQYQDFGHSHFRNSLLWGDNIHDITISGSGLIDGKGLWKGLYPPLGPAPSVNPGNKAIAIKGGRNITFRDFSIYRGGHFGILATAINNLTIDNLRIDTNRDGIDIDVCKNVRITNVVVNSPNDDAIVLKSSYVMGEAIATENVTISNSIVSGYAMGTMLDGTYQPMTGSAPDEDGPTGRIKLGTESNGGFKRITINNVIFDHSRGLALETVDGGIIEDVVATGLVMNQVSNSPIFIYNGARMRGPENTPVGAIRRVLISDVTVSHSDGRFPVIIQGLPESPVAQVTLKNMYLNMGGGLSQQDVLTQTSDLVSAFFALEEDAPRKSVFDVPVRREAYPEPSMFGLLPASGVYMRYAHDITLDNISMRLAEPDTRSVLVFDSVGDIELRDLSLPGNEKADQITVISSDNIELSTSTGKQQSLSAGEAEGFSGF</sequence>
<dbReference type="SMART" id="SM00710">
    <property type="entry name" value="PbH1"/>
    <property type="match status" value="7"/>
</dbReference>
<keyword evidence="4" id="KW-1185">Reference proteome</keyword>
<feature type="domain" description="Rhamnogalacturonase A/B/Epimerase-like pectate lyase" evidence="1">
    <location>
        <begin position="12"/>
        <end position="67"/>
    </location>
</feature>
<dbReference type="InterPro" id="IPR011050">
    <property type="entry name" value="Pectin_lyase_fold/virulence"/>
</dbReference>
<dbReference type="EMBL" id="MDHN01000040">
    <property type="protein sequence ID" value="OFC69359.1"/>
    <property type="molecule type" value="Genomic_DNA"/>
</dbReference>
<accession>A0A1E7Z732</accession>
<dbReference type="STRING" id="1656094.BFC18_18265"/>
<evidence type="ECO:0000259" key="2">
    <source>
        <dbReference type="Pfam" id="PF13229"/>
    </source>
</evidence>
<dbReference type="InterPro" id="IPR051801">
    <property type="entry name" value="GH28_Enzymes"/>
</dbReference>
<protein>
    <recommendedName>
        <fullName evidence="5">Exo-poly-alpha-D-galacturonosidase</fullName>
    </recommendedName>
</protein>
<gene>
    <name evidence="3" type="ORF">BFC18_18265</name>
</gene>
<dbReference type="Gene3D" id="2.160.20.10">
    <property type="entry name" value="Single-stranded right-handed beta-helix, Pectin lyase-like"/>
    <property type="match status" value="1"/>
</dbReference>
<dbReference type="RefSeq" id="WP_070126805.1">
    <property type="nucleotide sequence ID" value="NZ_MDHN01000040.1"/>
</dbReference>
<evidence type="ECO:0000313" key="4">
    <source>
        <dbReference type="Proteomes" id="UP000175691"/>
    </source>
</evidence>
<name>A0A1E7Z732_9ALTE</name>
<dbReference type="Proteomes" id="UP000175691">
    <property type="component" value="Unassembled WGS sequence"/>
</dbReference>
<dbReference type="SUPFAM" id="SSF51126">
    <property type="entry name" value="Pectin lyase-like"/>
    <property type="match status" value="1"/>
</dbReference>
<dbReference type="PANTHER" id="PTHR31339">
    <property type="entry name" value="PECTIN LYASE-RELATED"/>
    <property type="match status" value="1"/>
</dbReference>
<dbReference type="AlphaFoldDB" id="A0A1E7Z732"/>
<dbReference type="InterPro" id="IPR012334">
    <property type="entry name" value="Pectin_lyas_fold"/>
</dbReference>
<dbReference type="InterPro" id="IPR024535">
    <property type="entry name" value="RHGA/B-epi-like_pectate_lyase"/>
</dbReference>
<evidence type="ECO:0000313" key="3">
    <source>
        <dbReference type="EMBL" id="OFC69359.1"/>
    </source>
</evidence>
<feature type="domain" description="Right handed beta helix" evidence="2">
    <location>
        <begin position="152"/>
        <end position="251"/>
    </location>
</feature>
<dbReference type="PANTHER" id="PTHR31339:SF9">
    <property type="entry name" value="PLASMIN AND FIBRONECTIN-BINDING PROTEIN A"/>
    <property type="match status" value="1"/>
</dbReference>
<dbReference type="InterPro" id="IPR006626">
    <property type="entry name" value="PbH1"/>
</dbReference>
<reference evidence="3 4" key="1">
    <citation type="submission" date="2016-08" db="EMBL/GenBank/DDBJ databases">
        <authorList>
            <person name="Seilhamer J.J."/>
        </authorList>
    </citation>
    <scope>NUCLEOTIDE SEQUENCE [LARGE SCALE GENOMIC DNA]</scope>
    <source>
        <strain evidence="3 4">KCTC 42603</strain>
    </source>
</reference>
<evidence type="ECO:0008006" key="5">
    <source>
        <dbReference type="Google" id="ProtNLM"/>
    </source>
</evidence>
<proteinExistence type="predicted"/>
<dbReference type="Pfam" id="PF12708">
    <property type="entry name" value="Pect-lyase_RHGA_epim"/>
    <property type="match status" value="1"/>
</dbReference>
<organism evidence="3 4">
    <name type="scientific">Alteromonas confluentis</name>
    <dbReference type="NCBI Taxonomy" id="1656094"/>
    <lineage>
        <taxon>Bacteria</taxon>
        <taxon>Pseudomonadati</taxon>
        <taxon>Pseudomonadota</taxon>
        <taxon>Gammaproteobacteria</taxon>
        <taxon>Alteromonadales</taxon>
        <taxon>Alteromonadaceae</taxon>
        <taxon>Alteromonas/Salinimonas group</taxon>
        <taxon>Alteromonas</taxon>
    </lineage>
</organism>
<evidence type="ECO:0000259" key="1">
    <source>
        <dbReference type="Pfam" id="PF12708"/>
    </source>
</evidence>
<dbReference type="Pfam" id="PF13229">
    <property type="entry name" value="Beta_helix"/>
    <property type="match status" value="1"/>
</dbReference>